<reference evidence="1" key="2">
    <citation type="journal article" date="2015" name="Fish Shellfish Immunol.">
        <title>Early steps in the European eel (Anguilla anguilla)-Vibrio vulnificus interaction in the gills: Role of the RtxA13 toxin.</title>
        <authorList>
            <person name="Callol A."/>
            <person name="Pajuelo D."/>
            <person name="Ebbesson L."/>
            <person name="Teles M."/>
            <person name="MacKenzie S."/>
            <person name="Amaro C."/>
        </authorList>
    </citation>
    <scope>NUCLEOTIDE SEQUENCE</scope>
</reference>
<sequence length="41" mass="4704">MRENKLSEADSIQRLTTEFTQFKEETCTKIGQLGENITDTP</sequence>
<proteinExistence type="predicted"/>
<evidence type="ECO:0000313" key="1">
    <source>
        <dbReference type="EMBL" id="JAH68790.1"/>
    </source>
</evidence>
<name>A0A0E9UUC5_ANGAN</name>
<dbReference type="AlphaFoldDB" id="A0A0E9UUC5"/>
<accession>A0A0E9UUC5</accession>
<protein>
    <submittedName>
        <fullName evidence="1">Uncharacterized protein</fullName>
    </submittedName>
</protein>
<organism evidence="1">
    <name type="scientific">Anguilla anguilla</name>
    <name type="common">European freshwater eel</name>
    <name type="synonym">Muraena anguilla</name>
    <dbReference type="NCBI Taxonomy" id="7936"/>
    <lineage>
        <taxon>Eukaryota</taxon>
        <taxon>Metazoa</taxon>
        <taxon>Chordata</taxon>
        <taxon>Craniata</taxon>
        <taxon>Vertebrata</taxon>
        <taxon>Euteleostomi</taxon>
        <taxon>Actinopterygii</taxon>
        <taxon>Neopterygii</taxon>
        <taxon>Teleostei</taxon>
        <taxon>Anguilliformes</taxon>
        <taxon>Anguillidae</taxon>
        <taxon>Anguilla</taxon>
    </lineage>
</organism>
<reference evidence="1" key="1">
    <citation type="submission" date="2014-11" db="EMBL/GenBank/DDBJ databases">
        <authorList>
            <person name="Amaro Gonzalez C."/>
        </authorList>
    </citation>
    <scope>NUCLEOTIDE SEQUENCE</scope>
</reference>
<dbReference type="EMBL" id="GBXM01039787">
    <property type="protein sequence ID" value="JAH68790.1"/>
    <property type="molecule type" value="Transcribed_RNA"/>
</dbReference>